<evidence type="ECO:0000313" key="2">
    <source>
        <dbReference type="EMBL" id="RCN52503.1"/>
    </source>
</evidence>
<sequence>MKITTHLSNTTCEMETSDIIGCYDCVTGAEVSLCCRSSEGQTIANIECPTKNQGALCIANGQLNKLVLHFATPIISTECIAFCPGRTVRCTVKGTLQFVNDNLLEGDTKSEIVARNTPKDISFLGDLLGDRCVE</sequence>
<keyword evidence="3" id="KW-1185">Reference proteome</keyword>
<dbReference type="OrthoDB" id="5811575at2759"/>
<dbReference type="InterPro" id="IPR043603">
    <property type="entry name" value="Phlebo_G2_C"/>
</dbReference>
<gene>
    <name evidence="2" type="ORF">ANCCAN_01201</name>
</gene>
<reference evidence="2 3" key="1">
    <citation type="submission" date="2014-10" db="EMBL/GenBank/DDBJ databases">
        <title>Draft genome of the hookworm Ancylostoma caninum.</title>
        <authorList>
            <person name="Mitreva M."/>
        </authorList>
    </citation>
    <scope>NUCLEOTIDE SEQUENCE [LARGE SCALE GENOMIC DNA]</scope>
    <source>
        <strain evidence="2 3">Baltimore</strain>
    </source>
</reference>
<dbReference type="Pfam" id="PF19019">
    <property type="entry name" value="Phlebo_G2_C"/>
    <property type="match status" value="1"/>
</dbReference>
<dbReference type="Gene3D" id="2.60.40.3770">
    <property type="match status" value="1"/>
</dbReference>
<name>A0A368H7B2_ANCCA</name>
<accession>A0A368H7B2</accession>
<comment type="caution">
    <text evidence="2">The sequence shown here is derived from an EMBL/GenBank/DDBJ whole genome shotgun (WGS) entry which is preliminary data.</text>
</comment>
<dbReference type="Proteomes" id="UP000252519">
    <property type="component" value="Unassembled WGS sequence"/>
</dbReference>
<evidence type="ECO:0000313" key="3">
    <source>
        <dbReference type="Proteomes" id="UP000252519"/>
    </source>
</evidence>
<dbReference type="EMBL" id="JOJR01000006">
    <property type="protein sequence ID" value="RCN52503.1"/>
    <property type="molecule type" value="Genomic_DNA"/>
</dbReference>
<dbReference type="AlphaFoldDB" id="A0A368H7B2"/>
<evidence type="ECO:0000259" key="1">
    <source>
        <dbReference type="Pfam" id="PF19019"/>
    </source>
</evidence>
<feature type="domain" description="Phlebovirus glycoprotein G2 C-terminal" evidence="1">
    <location>
        <begin position="11"/>
        <end position="111"/>
    </location>
</feature>
<proteinExistence type="predicted"/>
<organism evidence="2 3">
    <name type="scientific">Ancylostoma caninum</name>
    <name type="common">Dog hookworm</name>
    <dbReference type="NCBI Taxonomy" id="29170"/>
    <lineage>
        <taxon>Eukaryota</taxon>
        <taxon>Metazoa</taxon>
        <taxon>Ecdysozoa</taxon>
        <taxon>Nematoda</taxon>
        <taxon>Chromadorea</taxon>
        <taxon>Rhabditida</taxon>
        <taxon>Rhabditina</taxon>
        <taxon>Rhabditomorpha</taxon>
        <taxon>Strongyloidea</taxon>
        <taxon>Ancylostomatidae</taxon>
        <taxon>Ancylostomatinae</taxon>
        <taxon>Ancylostoma</taxon>
    </lineage>
</organism>
<protein>
    <recommendedName>
        <fullName evidence="1">Phlebovirus glycoprotein G2 C-terminal domain-containing protein</fullName>
    </recommendedName>
</protein>